<dbReference type="GO" id="GO:0000150">
    <property type="term" value="F:DNA strand exchange activity"/>
    <property type="evidence" value="ECO:0007669"/>
    <property type="project" value="InterPro"/>
</dbReference>
<proteinExistence type="predicted"/>
<dbReference type="PROSITE" id="PS51736">
    <property type="entry name" value="RECOMBINASES_3"/>
    <property type="match status" value="1"/>
</dbReference>
<evidence type="ECO:0000259" key="1">
    <source>
        <dbReference type="PROSITE" id="PS51736"/>
    </source>
</evidence>
<accession>A0A242AS58</accession>
<feature type="domain" description="Resolvase/invertase-type recombinase catalytic" evidence="1">
    <location>
        <begin position="2"/>
        <end position="70"/>
    </location>
</feature>
<dbReference type="Pfam" id="PF00239">
    <property type="entry name" value="Resolvase"/>
    <property type="match status" value="1"/>
</dbReference>
<reference evidence="2 3" key="1">
    <citation type="submission" date="2017-05" db="EMBL/GenBank/DDBJ databases">
        <title>The Genome Sequence of Enterococcus faecium 7H8_DIV0219.</title>
        <authorList>
            <consortium name="The Broad Institute Genomics Platform"/>
            <consortium name="The Broad Institute Genomic Center for Infectious Diseases"/>
            <person name="Earl A."/>
            <person name="Manson A."/>
            <person name="Schwartman J."/>
            <person name="Gilmore M."/>
            <person name="Abouelleil A."/>
            <person name="Cao P."/>
            <person name="Chapman S."/>
            <person name="Cusick C."/>
            <person name="Shea T."/>
            <person name="Young S."/>
            <person name="Neafsey D."/>
            <person name="Nusbaum C."/>
            <person name="Birren B."/>
        </authorList>
    </citation>
    <scope>NUCLEOTIDE SEQUENCE [LARGE SCALE GENOMIC DNA]</scope>
    <source>
        <strain evidence="2 3">7H8_DIV0219</strain>
    </source>
</reference>
<dbReference type="GO" id="GO:0003677">
    <property type="term" value="F:DNA binding"/>
    <property type="evidence" value="ECO:0007669"/>
    <property type="project" value="InterPro"/>
</dbReference>
<comment type="caution">
    <text evidence="2">The sequence shown here is derived from an EMBL/GenBank/DDBJ whole genome shotgun (WGS) entry which is preliminary data.</text>
</comment>
<gene>
    <name evidence="2" type="ORF">A5810_003072</name>
</gene>
<evidence type="ECO:0000313" key="2">
    <source>
        <dbReference type="EMBL" id="OTN83899.1"/>
    </source>
</evidence>
<dbReference type="EMBL" id="NGKW01000022">
    <property type="protein sequence ID" value="OTN83899.1"/>
    <property type="molecule type" value="Genomic_DNA"/>
</dbReference>
<dbReference type="Gene3D" id="3.40.50.1390">
    <property type="entry name" value="Resolvase, N-terminal catalytic domain"/>
    <property type="match status" value="1"/>
</dbReference>
<sequence>MAKISYVRVSIQDQKLDRQVIILDNQKIDKWLQEKASGKDCERPEIQKSELYSRRRLCDRFFLRLLRKKR</sequence>
<dbReference type="Proteomes" id="UP000194885">
    <property type="component" value="Unassembled WGS sequence"/>
</dbReference>
<organism evidence="2 3">
    <name type="scientific">Enterococcus faecium</name>
    <name type="common">Streptococcus faecium</name>
    <dbReference type="NCBI Taxonomy" id="1352"/>
    <lineage>
        <taxon>Bacteria</taxon>
        <taxon>Bacillati</taxon>
        <taxon>Bacillota</taxon>
        <taxon>Bacilli</taxon>
        <taxon>Lactobacillales</taxon>
        <taxon>Enterococcaceae</taxon>
        <taxon>Enterococcus</taxon>
    </lineage>
</organism>
<evidence type="ECO:0000313" key="3">
    <source>
        <dbReference type="Proteomes" id="UP000194885"/>
    </source>
</evidence>
<name>A0A242AS58_ENTFC</name>
<dbReference type="AlphaFoldDB" id="A0A242AS58"/>
<protein>
    <recommendedName>
        <fullName evidence="1">Resolvase/invertase-type recombinase catalytic domain-containing protein</fullName>
    </recommendedName>
</protein>
<dbReference type="InterPro" id="IPR036162">
    <property type="entry name" value="Resolvase-like_N_sf"/>
</dbReference>
<dbReference type="SUPFAM" id="SSF53041">
    <property type="entry name" value="Resolvase-like"/>
    <property type="match status" value="1"/>
</dbReference>
<dbReference type="InterPro" id="IPR006119">
    <property type="entry name" value="Resolv_N"/>
</dbReference>